<dbReference type="AlphaFoldDB" id="A0A6A6BFS3"/>
<dbReference type="GO" id="GO:0008380">
    <property type="term" value="P:RNA splicing"/>
    <property type="evidence" value="ECO:0007669"/>
    <property type="project" value="UniProtKB-KW"/>
</dbReference>
<evidence type="ECO:0000256" key="4">
    <source>
        <dbReference type="ARBA" id="ARBA00023187"/>
    </source>
</evidence>
<keyword evidence="3" id="KW-0507">mRNA processing</keyword>
<feature type="region of interest" description="Disordered" evidence="6">
    <location>
        <begin position="69"/>
        <end position="125"/>
    </location>
</feature>
<dbReference type="CDD" id="cd22851">
    <property type="entry name" value="SMN_N"/>
    <property type="match status" value="1"/>
</dbReference>
<name>A0A6A6BFS3_9PEZI</name>
<evidence type="ECO:0000256" key="5">
    <source>
        <dbReference type="ARBA" id="ARBA00023242"/>
    </source>
</evidence>
<evidence type="ECO:0000256" key="2">
    <source>
        <dbReference type="ARBA" id="ARBA00005371"/>
    </source>
</evidence>
<dbReference type="PANTHER" id="PTHR39267:SF1">
    <property type="entry name" value="SURVIVAL MOTOR NEURON PROTEIN"/>
    <property type="match status" value="1"/>
</dbReference>
<keyword evidence="4" id="KW-0508">mRNA splicing</keyword>
<evidence type="ECO:0000256" key="3">
    <source>
        <dbReference type="ARBA" id="ARBA00022664"/>
    </source>
</evidence>
<dbReference type="InterPro" id="IPR047313">
    <property type="entry name" value="SMN_C"/>
</dbReference>
<dbReference type="RefSeq" id="XP_033398130.1">
    <property type="nucleotide sequence ID" value="XM_033546177.1"/>
</dbReference>
<evidence type="ECO:0000256" key="6">
    <source>
        <dbReference type="SAM" id="MobiDB-lite"/>
    </source>
</evidence>
<proteinExistence type="inferred from homology"/>
<gene>
    <name evidence="7" type="ORF">K452DRAFT_358213</name>
</gene>
<evidence type="ECO:0000256" key="1">
    <source>
        <dbReference type="ARBA" id="ARBA00004123"/>
    </source>
</evidence>
<dbReference type="OrthoDB" id="197400at2759"/>
<keyword evidence="5" id="KW-0539">Nucleus</keyword>
<reference evidence="7" key="1">
    <citation type="journal article" date="2020" name="Stud. Mycol.">
        <title>101 Dothideomycetes genomes: a test case for predicting lifestyles and emergence of pathogens.</title>
        <authorList>
            <person name="Haridas S."/>
            <person name="Albert R."/>
            <person name="Binder M."/>
            <person name="Bloem J."/>
            <person name="Labutti K."/>
            <person name="Salamov A."/>
            <person name="Andreopoulos B."/>
            <person name="Baker S."/>
            <person name="Barry K."/>
            <person name="Bills G."/>
            <person name="Bluhm B."/>
            <person name="Cannon C."/>
            <person name="Castanera R."/>
            <person name="Culley D."/>
            <person name="Daum C."/>
            <person name="Ezra D."/>
            <person name="Gonzalez J."/>
            <person name="Henrissat B."/>
            <person name="Kuo A."/>
            <person name="Liang C."/>
            <person name="Lipzen A."/>
            <person name="Lutzoni F."/>
            <person name="Magnuson J."/>
            <person name="Mondo S."/>
            <person name="Nolan M."/>
            <person name="Ohm R."/>
            <person name="Pangilinan J."/>
            <person name="Park H.-J."/>
            <person name="Ramirez L."/>
            <person name="Alfaro M."/>
            <person name="Sun H."/>
            <person name="Tritt A."/>
            <person name="Yoshinaga Y."/>
            <person name="Zwiers L.-H."/>
            <person name="Turgeon B."/>
            <person name="Goodwin S."/>
            <person name="Spatafora J."/>
            <person name="Crous P."/>
            <person name="Grigoriev I."/>
        </authorList>
    </citation>
    <scope>NUCLEOTIDE SEQUENCE</scope>
    <source>
        <strain evidence="7">CBS 121167</strain>
    </source>
</reference>
<dbReference type="InterPro" id="IPR040424">
    <property type="entry name" value="Smn1"/>
</dbReference>
<dbReference type="GO" id="GO:0006397">
    <property type="term" value="P:mRNA processing"/>
    <property type="evidence" value="ECO:0007669"/>
    <property type="project" value="UniProtKB-KW"/>
</dbReference>
<dbReference type="GO" id="GO:0005634">
    <property type="term" value="C:nucleus"/>
    <property type="evidence" value="ECO:0007669"/>
    <property type="project" value="UniProtKB-SubCell"/>
</dbReference>
<accession>A0A6A6BFS3</accession>
<organism evidence="7 8">
    <name type="scientific">Aplosporella prunicola CBS 121167</name>
    <dbReference type="NCBI Taxonomy" id="1176127"/>
    <lineage>
        <taxon>Eukaryota</taxon>
        <taxon>Fungi</taxon>
        <taxon>Dikarya</taxon>
        <taxon>Ascomycota</taxon>
        <taxon>Pezizomycotina</taxon>
        <taxon>Dothideomycetes</taxon>
        <taxon>Dothideomycetes incertae sedis</taxon>
        <taxon>Botryosphaeriales</taxon>
        <taxon>Aplosporellaceae</taxon>
        <taxon>Aplosporella</taxon>
    </lineage>
</organism>
<dbReference type="GeneID" id="54303683"/>
<protein>
    <submittedName>
        <fullName evidence="7">Uncharacterized protein</fullName>
    </submittedName>
</protein>
<dbReference type="Proteomes" id="UP000799438">
    <property type="component" value="Unassembled WGS sequence"/>
</dbReference>
<keyword evidence="8" id="KW-1185">Reference proteome</keyword>
<dbReference type="Pfam" id="PF20635">
    <property type="entry name" value="SMN_YG-box"/>
    <property type="match status" value="1"/>
</dbReference>
<sequence length="178" mass="19381">MQASIDLGDEDAWDDGALLRSWNTAVEEYKKYHSIAVRGENVEDVLKQEELKGEGGVLESSKSQVKAATGVAEGASITPMNDSEELPFEPEFDVAEQQSFHETTEKAPGAPSTNATAASTATPMPPPMAAGFMPQMLLSGQDEAMKNLMMSWYYAGYYTGLYEGQQKAAQEMQESKPK</sequence>
<evidence type="ECO:0000313" key="8">
    <source>
        <dbReference type="Proteomes" id="UP000799438"/>
    </source>
</evidence>
<evidence type="ECO:0000313" key="7">
    <source>
        <dbReference type="EMBL" id="KAF2142418.1"/>
    </source>
</evidence>
<dbReference type="CDD" id="cd22852">
    <property type="entry name" value="SMN_C"/>
    <property type="match status" value="1"/>
</dbReference>
<comment type="subcellular location">
    <subcellularLocation>
        <location evidence="1">Nucleus</location>
    </subcellularLocation>
</comment>
<feature type="compositionally biased region" description="Acidic residues" evidence="6">
    <location>
        <begin position="82"/>
        <end position="94"/>
    </location>
</feature>
<dbReference type="PANTHER" id="PTHR39267">
    <property type="entry name" value="SURVIVAL MOTOR NEURON-LIKE PROTEIN 1"/>
    <property type="match status" value="1"/>
</dbReference>
<dbReference type="EMBL" id="ML995484">
    <property type="protein sequence ID" value="KAF2142418.1"/>
    <property type="molecule type" value="Genomic_DNA"/>
</dbReference>
<feature type="compositionally biased region" description="Low complexity" evidence="6">
    <location>
        <begin position="107"/>
        <end position="122"/>
    </location>
</feature>
<comment type="similarity">
    <text evidence="2">Belongs to the SMN family.</text>
</comment>